<evidence type="ECO:0000313" key="2">
    <source>
        <dbReference type="Proteomes" id="UP000006222"/>
    </source>
</evidence>
<gene>
    <name evidence="1" type="ORF">RBWH47_00857</name>
</gene>
<name>F2AY70_RHOBT</name>
<dbReference type="Proteomes" id="UP000006222">
    <property type="component" value="Unassembled WGS sequence"/>
</dbReference>
<comment type="caution">
    <text evidence="1">The sequence shown here is derived from an EMBL/GenBank/DDBJ whole genome shotgun (WGS) entry which is preliminary data.</text>
</comment>
<dbReference type="PATRIC" id="fig|991778.3.peg.4952"/>
<proteinExistence type="predicted"/>
<protein>
    <submittedName>
        <fullName evidence="1">Uncharacterized protein</fullName>
    </submittedName>
</protein>
<dbReference type="EMBL" id="AFAR01000232">
    <property type="protein sequence ID" value="EGF25387.1"/>
    <property type="molecule type" value="Genomic_DNA"/>
</dbReference>
<evidence type="ECO:0000313" key="1">
    <source>
        <dbReference type="EMBL" id="EGF25387.1"/>
    </source>
</evidence>
<sequence length="45" mass="5148">MTDFQGWEQFDCVDETECFGHENLGKGFPKKCAFQELGLRETGFA</sequence>
<reference evidence="1 2" key="1">
    <citation type="journal article" date="2013" name="Mar. Genomics">
        <title>Expression of sulfatases in Rhodopirellula baltica and the diversity of sulfatases in the genus Rhodopirellula.</title>
        <authorList>
            <person name="Wegner C.E."/>
            <person name="Richter-Heitmann T."/>
            <person name="Klindworth A."/>
            <person name="Klockow C."/>
            <person name="Richter M."/>
            <person name="Achstetter T."/>
            <person name="Glockner F.O."/>
            <person name="Harder J."/>
        </authorList>
    </citation>
    <scope>NUCLEOTIDE SEQUENCE [LARGE SCALE GENOMIC DNA]</scope>
    <source>
        <strain evidence="1 2">WH47</strain>
    </source>
</reference>
<dbReference type="AlphaFoldDB" id="F2AY70"/>
<accession>F2AY70</accession>
<organism evidence="1 2">
    <name type="scientific">Rhodopirellula baltica WH47</name>
    <dbReference type="NCBI Taxonomy" id="991778"/>
    <lineage>
        <taxon>Bacteria</taxon>
        <taxon>Pseudomonadati</taxon>
        <taxon>Planctomycetota</taxon>
        <taxon>Planctomycetia</taxon>
        <taxon>Pirellulales</taxon>
        <taxon>Pirellulaceae</taxon>
        <taxon>Rhodopirellula</taxon>
    </lineage>
</organism>